<dbReference type="CDD" id="cd11315">
    <property type="entry name" value="AmyAc_bac1_AmyA"/>
    <property type="match status" value="1"/>
</dbReference>
<dbReference type="InterPro" id="IPR006046">
    <property type="entry name" value="Alpha_amylase"/>
</dbReference>
<dbReference type="Pfam" id="PF00128">
    <property type="entry name" value="Alpha-amylase"/>
    <property type="match status" value="1"/>
</dbReference>
<evidence type="ECO:0000256" key="7">
    <source>
        <dbReference type="ARBA" id="ARBA00022801"/>
    </source>
</evidence>
<dbReference type="GO" id="GO:0004556">
    <property type="term" value="F:alpha-amylase activity"/>
    <property type="evidence" value="ECO:0007669"/>
    <property type="project" value="UniProtKB-UniRule"/>
</dbReference>
<evidence type="ECO:0000256" key="13">
    <source>
        <dbReference type="SAM" id="MobiDB-lite"/>
    </source>
</evidence>
<evidence type="ECO:0000256" key="6">
    <source>
        <dbReference type="ARBA" id="ARBA00022723"/>
    </source>
</evidence>
<feature type="compositionally biased region" description="Low complexity" evidence="13">
    <location>
        <begin position="27"/>
        <end position="37"/>
    </location>
</feature>
<reference evidence="17" key="2">
    <citation type="journal article" date="2021" name="PeerJ">
        <title>Extensive microbial diversity within the chicken gut microbiome revealed by metagenomics and culture.</title>
        <authorList>
            <person name="Gilroy R."/>
            <person name="Ravi A."/>
            <person name="Getino M."/>
            <person name="Pursley I."/>
            <person name="Horton D.L."/>
            <person name="Alikhan N.F."/>
            <person name="Baker D."/>
            <person name="Gharbi K."/>
            <person name="Hall N."/>
            <person name="Watson M."/>
            <person name="Adriaenssens E.M."/>
            <person name="Foster-Nyarko E."/>
            <person name="Jarju S."/>
            <person name="Secka A."/>
            <person name="Antonio M."/>
            <person name="Oren A."/>
            <person name="Chaudhuri R.R."/>
            <person name="La Ragione R."/>
            <person name="Hildebrand F."/>
            <person name="Pallen M.J."/>
        </authorList>
    </citation>
    <scope>NUCLEOTIDE SEQUENCE</scope>
    <source>
        <strain evidence="17">ChiSjej1B19-3389</strain>
    </source>
</reference>
<evidence type="ECO:0000256" key="11">
    <source>
        <dbReference type="RuleBase" id="RU003615"/>
    </source>
</evidence>
<evidence type="ECO:0000256" key="2">
    <source>
        <dbReference type="ARBA" id="ARBA00001913"/>
    </source>
</evidence>
<accession>A0A9D1CVA3</accession>
<evidence type="ECO:0000313" key="18">
    <source>
        <dbReference type="Proteomes" id="UP000886787"/>
    </source>
</evidence>
<evidence type="ECO:0000256" key="10">
    <source>
        <dbReference type="ARBA" id="ARBA00023295"/>
    </source>
</evidence>
<feature type="compositionally biased region" description="Polar residues" evidence="13">
    <location>
        <begin position="38"/>
        <end position="56"/>
    </location>
</feature>
<dbReference type="EMBL" id="DVFW01000018">
    <property type="protein sequence ID" value="HIQ80255.1"/>
    <property type="molecule type" value="Genomic_DNA"/>
</dbReference>
<dbReference type="GO" id="GO:0005975">
    <property type="term" value="P:carbohydrate metabolic process"/>
    <property type="evidence" value="ECO:0007669"/>
    <property type="project" value="InterPro"/>
</dbReference>
<evidence type="ECO:0000256" key="8">
    <source>
        <dbReference type="ARBA" id="ARBA00022837"/>
    </source>
</evidence>
<evidence type="ECO:0000313" key="17">
    <source>
        <dbReference type="EMBL" id="HIQ80255.1"/>
    </source>
</evidence>
<dbReference type="InterPro" id="IPR017853">
    <property type="entry name" value="GH"/>
</dbReference>
<dbReference type="PROSITE" id="PS51257">
    <property type="entry name" value="PROKAR_LIPOPROTEIN"/>
    <property type="match status" value="1"/>
</dbReference>
<dbReference type="PANTHER" id="PTHR43447">
    <property type="entry name" value="ALPHA-AMYLASE"/>
    <property type="match status" value="1"/>
</dbReference>
<name>A0A9D1CVA3_9FIRM</name>
<dbReference type="SMART" id="SM00632">
    <property type="entry name" value="Aamy_C"/>
    <property type="match status" value="1"/>
</dbReference>
<feature type="region of interest" description="Disordered" evidence="13">
    <location>
        <begin position="27"/>
        <end position="57"/>
    </location>
</feature>
<keyword evidence="14" id="KW-0732">Signal</keyword>
<dbReference type="PRINTS" id="PR00110">
    <property type="entry name" value="ALPHAAMYLASE"/>
</dbReference>
<comment type="cofactor">
    <cofactor evidence="2">
        <name>Ca(2+)</name>
        <dbReference type="ChEBI" id="CHEBI:29108"/>
    </cofactor>
</comment>
<dbReference type="AlphaFoldDB" id="A0A9D1CVA3"/>
<evidence type="ECO:0000256" key="1">
    <source>
        <dbReference type="ARBA" id="ARBA00000548"/>
    </source>
</evidence>
<sequence length="496" mass="54542">MYQTTKKLFAVLLAALMLLGFASCTTSPGGSSTEPTEQPSQVSSAQEETTPQSEQLPTKGEYELAADIDHGAILHAWCWSFNTIKENMQNIAQAGYTAIQTSPINACKPGENGGMQLQDKDGSVNQGKWYYHYQPIDYTIGNYQLGTKEEFEAMCTEADKYGISIIVDAVVNHMTSDMNAVSDNIFDLTDSPFHSFGSISNYGDREQVTQGNLLGLLDLNTQNEDVQQYILSYLKECVQAGADGFRYDAAKHIELPDDDSAYASDFWSVILDNGSVFQYGEVLQGGSDRIADYAQIMHVTSPTYGQQVRNAVLNKSLKVLNWSNYAVNEVEEDRLVTWVESHDNYCNDGSWSMLNEQDVKWAWALIAARSGGTPLFFSRPDGASIDDQWGNNQIGARGSELFMDPDVAAVNQFRNHMAGLSETLSNPMDSREAVMIERGDKGAVIVNVGDEPLALKSVPSVLADGTYEDKVSGAKFTVKDQRIEGTVKAGQIVVLY</sequence>
<evidence type="ECO:0000256" key="14">
    <source>
        <dbReference type="SAM" id="SignalP"/>
    </source>
</evidence>
<keyword evidence="8" id="KW-0106">Calcium</keyword>
<protein>
    <recommendedName>
        <fullName evidence="5 12">Alpha-amylase</fullName>
        <ecNumber evidence="4 12">3.2.1.1</ecNumber>
    </recommendedName>
</protein>
<keyword evidence="10 12" id="KW-0326">Glycosidase</keyword>
<organism evidence="17 18">
    <name type="scientific">Candidatus Scatavimonas merdigallinarum</name>
    <dbReference type="NCBI Taxonomy" id="2840914"/>
    <lineage>
        <taxon>Bacteria</taxon>
        <taxon>Bacillati</taxon>
        <taxon>Bacillota</taxon>
        <taxon>Clostridia</taxon>
        <taxon>Eubacteriales</taxon>
        <taxon>Oscillospiraceae</taxon>
        <taxon>Oscillospiraceae incertae sedis</taxon>
        <taxon>Candidatus Scatavimonas</taxon>
    </lineage>
</organism>
<dbReference type="EC" id="3.2.1.1" evidence="4 12"/>
<feature type="signal peptide" evidence="14">
    <location>
        <begin position="1"/>
        <end position="22"/>
    </location>
</feature>
<dbReference type="Proteomes" id="UP000886787">
    <property type="component" value="Unassembled WGS sequence"/>
</dbReference>
<dbReference type="InterPro" id="IPR031319">
    <property type="entry name" value="A-amylase_C"/>
</dbReference>
<dbReference type="InterPro" id="IPR006047">
    <property type="entry name" value="GH13_cat_dom"/>
</dbReference>
<reference evidence="17" key="1">
    <citation type="submission" date="2020-10" db="EMBL/GenBank/DDBJ databases">
        <authorList>
            <person name="Gilroy R."/>
        </authorList>
    </citation>
    <scope>NUCLEOTIDE SEQUENCE</scope>
    <source>
        <strain evidence="17">ChiSjej1B19-3389</strain>
    </source>
</reference>
<comment type="caution">
    <text evidence="17">The sequence shown here is derived from an EMBL/GenBank/DDBJ whole genome shotgun (WGS) entry which is preliminary data.</text>
</comment>
<evidence type="ECO:0000256" key="4">
    <source>
        <dbReference type="ARBA" id="ARBA00012595"/>
    </source>
</evidence>
<evidence type="ECO:0000256" key="12">
    <source>
        <dbReference type="RuleBase" id="RU361134"/>
    </source>
</evidence>
<feature type="chain" id="PRO_5038658080" description="Alpha-amylase" evidence="14">
    <location>
        <begin position="23"/>
        <end position="496"/>
    </location>
</feature>
<dbReference type="SUPFAM" id="SSF51011">
    <property type="entry name" value="Glycosyl hydrolase domain"/>
    <property type="match status" value="1"/>
</dbReference>
<dbReference type="GO" id="GO:0046872">
    <property type="term" value="F:metal ion binding"/>
    <property type="evidence" value="ECO:0007669"/>
    <property type="project" value="UniProtKB-KW"/>
</dbReference>
<keyword evidence="6" id="KW-0479">Metal-binding</keyword>
<gene>
    <name evidence="17" type="ORF">IAD32_03095</name>
</gene>
<evidence type="ECO:0000259" key="15">
    <source>
        <dbReference type="SMART" id="SM00632"/>
    </source>
</evidence>
<feature type="domain" description="Alpha-amylase C-terminal" evidence="15">
    <location>
        <begin position="424"/>
        <end position="496"/>
    </location>
</feature>
<feature type="domain" description="Glycosyl hydrolase family 13 catalytic" evidence="16">
    <location>
        <begin position="71"/>
        <end position="397"/>
    </location>
</feature>
<dbReference type="SMART" id="SM00642">
    <property type="entry name" value="Aamy"/>
    <property type="match status" value="1"/>
</dbReference>
<keyword evidence="7 12" id="KW-0378">Hydrolase</keyword>
<evidence type="ECO:0000256" key="5">
    <source>
        <dbReference type="ARBA" id="ARBA00017303"/>
    </source>
</evidence>
<dbReference type="Gene3D" id="2.60.40.1180">
    <property type="entry name" value="Golgi alpha-mannosidase II"/>
    <property type="match status" value="1"/>
</dbReference>
<proteinExistence type="inferred from homology"/>
<dbReference type="Gene3D" id="3.20.20.80">
    <property type="entry name" value="Glycosidases"/>
    <property type="match status" value="1"/>
</dbReference>
<comment type="catalytic activity">
    <reaction evidence="1 12">
        <text>Endohydrolysis of (1-&gt;4)-alpha-D-glucosidic linkages in polysaccharides containing three or more (1-&gt;4)-alpha-linked D-glucose units.</text>
        <dbReference type="EC" id="3.2.1.1"/>
    </reaction>
</comment>
<dbReference type="SUPFAM" id="SSF51445">
    <property type="entry name" value="(Trans)glycosidases"/>
    <property type="match status" value="1"/>
</dbReference>
<comment type="similarity">
    <text evidence="3 11">Belongs to the glycosyl hydrolase 13 family.</text>
</comment>
<evidence type="ECO:0000256" key="9">
    <source>
        <dbReference type="ARBA" id="ARBA00023277"/>
    </source>
</evidence>
<evidence type="ECO:0000259" key="16">
    <source>
        <dbReference type="SMART" id="SM00642"/>
    </source>
</evidence>
<evidence type="ECO:0000256" key="3">
    <source>
        <dbReference type="ARBA" id="ARBA00008061"/>
    </source>
</evidence>
<dbReference type="InterPro" id="IPR013780">
    <property type="entry name" value="Glyco_hydro_b"/>
</dbReference>
<keyword evidence="9 12" id="KW-0119">Carbohydrate metabolism</keyword>